<dbReference type="SMART" id="SM00866">
    <property type="entry name" value="UTRA"/>
    <property type="match status" value="1"/>
</dbReference>
<evidence type="ECO:0000313" key="5">
    <source>
        <dbReference type="EMBL" id="KAA9036536.1"/>
    </source>
</evidence>
<dbReference type="CDD" id="cd07377">
    <property type="entry name" value="WHTH_GntR"/>
    <property type="match status" value="1"/>
</dbReference>
<dbReference type="PRINTS" id="PR00035">
    <property type="entry name" value="HTHGNTR"/>
</dbReference>
<organism evidence="5 6">
    <name type="scientific">Ginsengibacter hankyongi</name>
    <dbReference type="NCBI Taxonomy" id="2607284"/>
    <lineage>
        <taxon>Bacteria</taxon>
        <taxon>Pseudomonadati</taxon>
        <taxon>Bacteroidota</taxon>
        <taxon>Chitinophagia</taxon>
        <taxon>Chitinophagales</taxon>
        <taxon>Chitinophagaceae</taxon>
        <taxon>Ginsengibacter</taxon>
    </lineage>
</organism>
<dbReference type="Gene3D" id="3.40.1410.10">
    <property type="entry name" value="Chorismate lyase-like"/>
    <property type="match status" value="1"/>
</dbReference>
<dbReference type="Proteomes" id="UP000326903">
    <property type="component" value="Unassembled WGS sequence"/>
</dbReference>
<feature type="domain" description="HTH gntR-type" evidence="4">
    <location>
        <begin position="13"/>
        <end position="81"/>
    </location>
</feature>
<dbReference type="SUPFAM" id="SSF46785">
    <property type="entry name" value="Winged helix' DNA-binding domain"/>
    <property type="match status" value="1"/>
</dbReference>
<evidence type="ECO:0000313" key="6">
    <source>
        <dbReference type="Proteomes" id="UP000326903"/>
    </source>
</evidence>
<comment type="caution">
    <text evidence="5">The sequence shown here is derived from an EMBL/GenBank/DDBJ whole genome shotgun (WGS) entry which is preliminary data.</text>
</comment>
<dbReference type="InterPro" id="IPR028978">
    <property type="entry name" value="Chorismate_lyase_/UTRA_dom_sf"/>
</dbReference>
<gene>
    <name evidence="5" type="ORF">FW778_18125</name>
</gene>
<dbReference type="InterPro" id="IPR036388">
    <property type="entry name" value="WH-like_DNA-bd_sf"/>
</dbReference>
<dbReference type="GO" id="GO:0045892">
    <property type="term" value="P:negative regulation of DNA-templated transcription"/>
    <property type="evidence" value="ECO:0007669"/>
    <property type="project" value="TreeGrafter"/>
</dbReference>
<sequence>MNKIPLLDHDSKVPLHLQAEEQLRKLIRENHFKEGDLFPKETDLARRWGISRNTLRQGISNLVKDGILERKKRMGTTVKKKKISTDLSNWFSFTHEMEDKGIPFKDLESKIAFVKSNQEVSKRLQIQPGTSVVCLERTRSTSRNPMVYFESFFHPRIGLTGKENFKRPLYEMLDEIFHIVPVYSQEEIRAVAANEKIIDLLKIKKGAPVLERKRVVLDSGRRPIEFNICYYRSDWFTYNIEIKRPG</sequence>
<dbReference type="Pfam" id="PF07702">
    <property type="entry name" value="UTRA"/>
    <property type="match status" value="1"/>
</dbReference>
<evidence type="ECO:0000256" key="3">
    <source>
        <dbReference type="ARBA" id="ARBA00023163"/>
    </source>
</evidence>
<dbReference type="GO" id="GO:0003700">
    <property type="term" value="F:DNA-binding transcription factor activity"/>
    <property type="evidence" value="ECO:0007669"/>
    <property type="project" value="InterPro"/>
</dbReference>
<dbReference type="AlphaFoldDB" id="A0A5J5IEF1"/>
<keyword evidence="1" id="KW-0805">Transcription regulation</keyword>
<keyword evidence="3" id="KW-0804">Transcription</keyword>
<dbReference type="InterPro" id="IPR000524">
    <property type="entry name" value="Tscrpt_reg_HTH_GntR"/>
</dbReference>
<dbReference type="RefSeq" id="WP_150416278.1">
    <property type="nucleotide sequence ID" value="NZ_VYQF01000007.1"/>
</dbReference>
<dbReference type="SMART" id="SM00345">
    <property type="entry name" value="HTH_GNTR"/>
    <property type="match status" value="1"/>
</dbReference>
<dbReference type="GO" id="GO:0003677">
    <property type="term" value="F:DNA binding"/>
    <property type="evidence" value="ECO:0007669"/>
    <property type="project" value="UniProtKB-KW"/>
</dbReference>
<reference evidence="5 6" key="1">
    <citation type="submission" date="2019-09" db="EMBL/GenBank/DDBJ databases">
        <title>Draft genome sequence of Ginsengibacter sp. BR5-29.</title>
        <authorList>
            <person name="Im W.-T."/>
        </authorList>
    </citation>
    <scope>NUCLEOTIDE SEQUENCE [LARGE SCALE GENOMIC DNA]</scope>
    <source>
        <strain evidence="5 6">BR5-29</strain>
    </source>
</reference>
<accession>A0A5J5IEF1</accession>
<proteinExistence type="predicted"/>
<dbReference type="PROSITE" id="PS50949">
    <property type="entry name" value="HTH_GNTR"/>
    <property type="match status" value="1"/>
</dbReference>
<evidence type="ECO:0000256" key="2">
    <source>
        <dbReference type="ARBA" id="ARBA00023125"/>
    </source>
</evidence>
<keyword evidence="6" id="KW-1185">Reference proteome</keyword>
<dbReference type="Gene3D" id="1.10.10.10">
    <property type="entry name" value="Winged helix-like DNA-binding domain superfamily/Winged helix DNA-binding domain"/>
    <property type="match status" value="1"/>
</dbReference>
<dbReference type="EMBL" id="VYQF01000007">
    <property type="protein sequence ID" value="KAA9036536.1"/>
    <property type="molecule type" value="Genomic_DNA"/>
</dbReference>
<dbReference type="Pfam" id="PF00392">
    <property type="entry name" value="GntR"/>
    <property type="match status" value="1"/>
</dbReference>
<dbReference type="PANTHER" id="PTHR44846:SF1">
    <property type="entry name" value="MANNOSYL-D-GLYCERATE TRANSPORT_METABOLISM SYSTEM REPRESSOR MNGR-RELATED"/>
    <property type="match status" value="1"/>
</dbReference>
<keyword evidence="2" id="KW-0238">DNA-binding</keyword>
<evidence type="ECO:0000256" key="1">
    <source>
        <dbReference type="ARBA" id="ARBA00023015"/>
    </source>
</evidence>
<protein>
    <submittedName>
        <fullName evidence="5">GntR family transcriptional regulator</fullName>
    </submittedName>
</protein>
<dbReference type="PANTHER" id="PTHR44846">
    <property type="entry name" value="MANNOSYL-D-GLYCERATE TRANSPORT/METABOLISM SYSTEM REPRESSOR MNGR-RELATED"/>
    <property type="match status" value="1"/>
</dbReference>
<dbReference type="InterPro" id="IPR050679">
    <property type="entry name" value="Bact_HTH_transcr_reg"/>
</dbReference>
<dbReference type="SUPFAM" id="SSF64288">
    <property type="entry name" value="Chorismate lyase-like"/>
    <property type="match status" value="1"/>
</dbReference>
<evidence type="ECO:0000259" key="4">
    <source>
        <dbReference type="PROSITE" id="PS50949"/>
    </source>
</evidence>
<dbReference type="InterPro" id="IPR011663">
    <property type="entry name" value="UTRA"/>
</dbReference>
<name>A0A5J5IEF1_9BACT</name>
<dbReference type="InterPro" id="IPR036390">
    <property type="entry name" value="WH_DNA-bd_sf"/>
</dbReference>